<accession>A0A2N5DMN2</accession>
<dbReference type="InterPro" id="IPR006905">
    <property type="entry name" value="Flavin_halogenase"/>
</dbReference>
<proteinExistence type="predicted"/>
<dbReference type="InterPro" id="IPR050816">
    <property type="entry name" value="Flavin-dep_Halogenase_NPB"/>
</dbReference>
<protein>
    <recommendedName>
        <fullName evidence="3">Tryptophan halogenase</fullName>
    </recommendedName>
</protein>
<dbReference type="RefSeq" id="WP_101717493.1">
    <property type="nucleotide sequence ID" value="NZ_PJRS01000016.1"/>
</dbReference>
<reference evidence="1 2" key="1">
    <citation type="submission" date="2017-12" db="EMBL/GenBank/DDBJ databases">
        <title>The genome sequence of Caulobacter sp. 410.</title>
        <authorList>
            <person name="Gao J."/>
            <person name="Mao X."/>
            <person name="Sun J."/>
        </authorList>
    </citation>
    <scope>NUCLEOTIDE SEQUENCE [LARGE SCALE GENOMIC DNA]</scope>
    <source>
        <strain evidence="1 2">410</strain>
    </source>
</reference>
<dbReference type="Proteomes" id="UP000234479">
    <property type="component" value="Unassembled WGS sequence"/>
</dbReference>
<comment type="caution">
    <text evidence="1">The sequence shown here is derived from an EMBL/GenBank/DDBJ whole genome shotgun (WGS) entry which is preliminary data.</text>
</comment>
<keyword evidence="2" id="KW-1185">Reference proteome</keyword>
<dbReference type="SUPFAM" id="SSF51905">
    <property type="entry name" value="FAD/NAD(P)-binding domain"/>
    <property type="match status" value="1"/>
</dbReference>
<evidence type="ECO:0000313" key="2">
    <source>
        <dbReference type="Proteomes" id="UP000234479"/>
    </source>
</evidence>
<dbReference type="EMBL" id="PJRS01000016">
    <property type="protein sequence ID" value="PLR27328.1"/>
    <property type="molecule type" value="Genomic_DNA"/>
</dbReference>
<dbReference type="OrthoDB" id="5697472at2"/>
<dbReference type="AlphaFoldDB" id="A0A2N5DMN2"/>
<dbReference type="InterPro" id="IPR036188">
    <property type="entry name" value="FAD/NAD-bd_sf"/>
</dbReference>
<evidence type="ECO:0008006" key="3">
    <source>
        <dbReference type="Google" id="ProtNLM"/>
    </source>
</evidence>
<name>A0A2N5DMN2_9CAUL</name>
<sequence length="502" mass="52506">MSRPVRTVVVVGAGAPLWLTALALRKAFGAGGLAVRAIETGPPTPGLSHSGLPAVGNLHQLLGLSDVELARRCGAVPSLGQRFAGFAGDGSAFLHPYDTHGHSVDYVDFVHHWVLARRRGLKTALEDFSLGAAAAKQGRIVEGDDPGRLSSPGVGLHVDAVAYAALLRQRALADGVSVEQGAVADVQRSGERIEAVVVEGGAVAVGDLFVDVGDGALIGQMPGAGFEPWNAWLPFDRVLPLSGQRLNTLPAYAHIEAVDGGWVGLYPLQDRTAGLAVYDSKVADAQGMVRRAEGVSPLGWRQGGALVLKPGMQTRPWIGNCVALGAAAITLDPSDAAPMHALQAGLSHLVTLFPADIDGGPEARAYGAATAAHGRSLRDFQAMHYHLNRRSGAPWEAARGAEPPADLAYKLQLFGARGVVPTREDEAFQPANWAACLIGHGVIPQAHDPLAEGVSEGEQIQIFQKILGGIAADVGRMRPLEARLAAMAQRPAVQAPAPLRFT</sequence>
<dbReference type="GO" id="GO:0004497">
    <property type="term" value="F:monooxygenase activity"/>
    <property type="evidence" value="ECO:0007669"/>
    <property type="project" value="InterPro"/>
</dbReference>
<dbReference type="PANTHER" id="PTHR43747">
    <property type="entry name" value="FAD-BINDING PROTEIN"/>
    <property type="match status" value="1"/>
</dbReference>
<dbReference type="Pfam" id="PF04820">
    <property type="entry name" value="Trp_halogenase"/>
    <property type="match status" value="1"/>
</dbReference>
<evidence type="ECO:0000313" key="1">
    <source>
        <dbReference type="EMBL" id="PLR27328.1"/>
    </source>
</evidence>
<gene>
    <name evidence="1" type="ORF">SGCZBJ_07995</name>
</gene>
<organism evidence="1 2">
    <name type="scientific">Caulobacter zeae</name>
    <dbReference type="NCBI Taxonomy" id="2055137"/>
    <lineage>
        <taxon>Bacteria</taxon>
        <taxon>Pseudomonadati</taxon>
        <taxon>Pseudomonadota</taxon>
        <taxon>Alphaproteobacteria</taxon>
        <taxon>Caulobacterales</taxon>
        <taxon>Caulobacteraceae</taxon>
        <taxon>Caulobacter</taxon>
    </lineage>
</organism>
<dbReference type="Gene3D" id="3.50.50.60">
    <property type="entry name" value="FAD/NAD(P)-binding domain"/>
    <property type="match status" value="1"/>
</dbReference>
<dbReference type="PANTHER" id="PTHR43747:SF4">
    <property type="entry name" value="FLAVIN-DEPENDENT TRYPTOPHAN HALOGENASE"/>
    <property type="match status" value="1"/>
</dbReference>